<feature type="signal peptide" evidence="1">
    <location>
        <begin position="1"/>
        <end position="17"/>
    </location>
</feature>
<dbReference type="Proteomes" id="UP000355283">
    <property type="component" value="Unassembled WGS sequence"/>
</dbReference>
<reference evidence="2 3" key="1">
    <citation type="submission" date="2019-01" db="EMBL/GenBank/DDBJ databases">
        <title>Nuclear Genome Assembly of the Microalgal Biofuel strain Nannochloropsis salina CCMP1776.</title>
        <authorList>
            <person name="Hovde B."/>
        </authorList>
    </citation>
    <scope>NUCLEOTIDE SEQUENCE [LARGE SCALE GENOMIC DNA]</scope>
    <source>
        <strain evidence="2 3">CCMP1776</strain>
    </source>
</reference>
<dbReference type="EMBL" id="SDOX01000021">
    <property type="protein sequence ID" value="TFJ83690.1"/>
    <property type="molecule type" value="Genomic_DNA"/>
</dbReference>
<keyword evidence="3" id="KW-1185">Reference proteome</keyword>
<feature type="chain" id="PRO_5020033388" description="Rieske domain-containing protein" evidence="1">
    <location>
        <begin position="18"/>
        <end position="233"/>
    </location>
</feature>
<comment type="caution">
    <text evidence="2">The sequence shown here is derived from an EMBL/GenBank/DDBJ whole genome shotgun (WGS) entry which is preliminary data.</text>
</comment>
<evidence type="ECO:0000256" key="1">
    <source>
        <dbReference type="SAM" id="SignalP"/>
    </source>
</evidence>
<name>A0A4D9CWV1_9STRA</name>
<accession>A0A4D9CWV1</accession>
<keyword evidence="1" id="KW-0732">Signal</keyword>
<proteinExistence type="predicted"/>
<evidence type="ECO:0000313" key="3">
    <source>
        <dbReference type="Proteomes" id="UP000355283"/>
    </source>
</evidence>
<protein>
    <recommendedName>
        <fullName evidence="4">Rieske domain-containing protein</fullName>
    </recommendedName>
</protein>
<sequence length="233" mass="25535">MARFFFCATALCTTASAFLLPTAPTSGSVLIGAVSTNRALLTPRVPLVWELQSTTQGQEPDATAVAPEGEEEDKDSLEGWQLAWEDVNTLPPEENSQTPLILRSTWDTSYLKDRFFILIRHKGEVKLVDSSCGRCSFPLLNGPIVQEPRLEEEDNTAISCKVCGLKHSIITGKAVKPKSGGLDLGQSMGNFFFKKGETKAIEVHPTRIMPDGKLYAKISPLKVKRPSTDMIVL</sequence>
<gene>
    <name evidence="2" type="ORF">NSK_004794</name>
</gene>
<evidence type="ECO:0008006" key="4">
    <source>
        <dbReference type="Google" id="ProtNLM"/>
    </source>
</evidence>
<organism evidence="2 3">
    <name type="scientific">Nannochloropsis salina CCMP1776</name>
    <dbReference type="NCBI Taxonomy" id="1027361"/>
    <lineage>
        <taxon>Eukaryota</taxon>
        <taxon>Sar</taxon>
        <taxon>Stramenopiles</taxon>
        <taxon>Ochrophyta</taxon>
        <taxon>Eustigmatophyceae</taxon>
        <taxon>Eustigmatales</taxon>
        <taxon>Monodopsidaceae</taxon>
        <taxon>Microchloropsis</taxon>
        <taxon>Microchloropsis salina</taxon>
    </lineage>
</organism>
<dbReference type="AlphaFoldDB" id="A0A4D9CWV1"/>
<evidence type="ECO:0000313" key="2">
    <source>
        <dbReference type="EMBL" id="TFJ83690.1"/>
    </source>
</evidence>